<dbReference type="InterPro" id="IPR053273">
    <property type="entry name" value="CST_Regulator"/>
</dbReference>
<feature type="compositionally biased region" description="Basic and acidic residues" evidence="1">
    <location>
        <begin position="258"/>
        <end position="284"/>
    </location>
</feature>
<keyword evidence="3" id="KW-1185">Reference proteome</keyword>
<dbReference type="PANTHER" id="PTHR34659">
    <property type="entry name" value="BNAA05G11610D PROTEIN"/>
    <property type="match status" value="1"/>
</dbReference>
<gene>
    <name evidence="2" type="ORF">TIFTF001_023528</name>
</gene>
<protein>
    <submittedName>
        <fullName evidence="2">Uncharacterized protein</fullName>
    </submittedName>
</protein>
<dbReference type="GO" id="GO:0005776">
    <property type="term" value="C:autophagosome"/>
    <property type="evidence" value="ECO:0007669"/>
    <property type="project" value="TreeGrafter"/>
</dbReference>
<sequence>MKDSKSNRISWTENFYQKIEGIVPEVDDIMIQDTFKYVENHVNTVGGTFKKFCSDVVQDFFPLSVDPVKCEDEEVTPKGNVNNSVINIVQVSSDAEAKQSPVEIGAVEHADKRQDHKSIEHHNEDKLINAKSTDSHEDPDSIMAARKNNVLIKENCNLINDVDSIEGSADVPLEDTFKYVEDRVHAVGGAFRKFCSGVVQDFFPLSVDPENSEAGATTPEGDAAIGTSGSMAEDSLDAVVEQAPVATDAIDHSERQLGHVSNGHDENVDEFKNGMSMDSRDKSDSISAPRKINVLTNENSDLGNDVDVIKDSADEQLELNSHCVAESSEASSLDILADYAECEFSASSALSETAYSVVSDQDTVTVSGLVSSSSSILRVSAGTPGDSSNISPPEECSSDGCNQLLVSTPASTLSTEKGAIGKHLVSSWTYRSRYSSDISFPEECVSDSHKRLYSSTPALTMFTEDTAIGKQLVSSRSYSSLSLELNGGSSTVVADSGMETINLSDEAKLGDSCVFLDDSVLYDVSRRTRKLRSYKKKIQDIFASKKRLAKEYEQLAIWYGDTDLGLSQDGAPIGSQDLQTHHASDSEWELL</sequence>
<dbReference type="GO" id="GO:0061908">
    <property type="term" value="C:phagophore"/>
    <property type="evidence" value="ECO:0007669"/>
    <property type="project" value="TreeGrafter"/>
</dbReference>
<dbReference type="PANTHER" id="PTHR34659:SF4">
    <property type="match status" value="1"/>
</dbReference>
<dbReference type="AlphaFoldDB" id="A0AA88ALX4"/>
<reference evidence="2" key="1">
    <citation type="submission" date="2023-07" db="EMBL/GenBank/DDBJ databases">
        <title>draft genome sequence of fig (Ficus carica).</title>
        <authorList>
            <person name="Takahashi T."/>
            <person name="Nishimura K."/>
        </authorList>
    </citation>
    <scope>NUCLEOTIDE SEQUENCE</scope>
</reference>
<comment type="caution">
    <text evidence="2">The sequence shown here is derived from an EMBL/GenBank/DDBJ whole genome shotgun (WGS) entry which is preliminary data.</text>
</comment>
<dbReference type="Proteomes" id="UP001187192">
    <property type="component" value="Unassembled WGS sequence"/>
</dbReference>
<evidence type="ECO:0000313" key="3">
    <source>
        <dbReference type="Proteomes" id="UP001187192"/>
    </source>
</evidence>
<organism evidence="2 3">
    <name type="scientific">Ficus carica</name>
    <name type="common">Common fig</name>
    <dbReference type="NCBI Taxonomy" id="3494"/>
    <lineage>
        <taxon>Eukaryota</taxon>
        <taxon>Viridiplantae</taxon>
        <taxon>Streptophyta</taxon>
        <taxon>Embryophyta</taxon>
        <taxon>Tracheophyta</taxon>
        <taxon>Spermatophyta</taxon>
        <taxon>Magnoliopsida</taxon>
        <taxon>eudicotyledons</taxon>
        <taxon>Gunneridae</taxon>
        <taxon>Pentapetalae</taxon>
        <taxon>rosids</taxon>
        <taxon>fabids</taxon>
        <taxon>Rosales</taxon>
        <taxon>Moraceae</taxon>
        <taxon>Ficeae</taxon>
        <taxon>Ficus</taxon>
    </lineage>
</organism>
<accession>A0AA88ALX4</accession>
<feature type="region of interest" description="Disordered" evidence="1">
    <location>
        <begin position="108"/>
        <end position="139"/>
    </location>
</feature>
<feature type="region of interest" description="Disordered" evidence="1">
    <location>
        <begin position="258"/>
        <end position="285"/>
    </location>
</feature>
<evidence type="ECO:0000256" key="1">
    <source>
        <dbReference type="SAM" id="MobiDB-lite"/>
    </source>
</evidence>
<name>A0AA88ALX4_FICCA</name>
<dbReference type="EMBL" id="BTGU01000051">
    <property type="protein sequence ID" value="GMN54405.1"/>
    <property type="molecule type" value="Genomic_DNA"/>
</dbReference>
<dbReference type="GO" id="GO:0006950">
    <property type="term" value="P:response to stress"/>
    <property type="evidence" value="ECO:0007669"/>
    <property type="project" value="TreeGrafter"/>
</dbReference>
<proteinExistence type="predicted"/>
<evidence type="ECO:0000313" key="2">
    <source>
        <dbReference type="EMBL" id="GMN54405.1"/>
    </source>
</evidence>